<protein>
    <submittedName>
        <fullName evidence="6">Transcriptional regulator, LysR family</fullName>
    </submittedName>
</protein>
<dbReference type="Pfam" id="PF03466">
    <property type="entry name" value="LysR_substrate"/>
    <property type="match status" value="1"/>
</dbReference>
<dbReference type="RefSeq" id="WP_013147531.1">
    <property type="nucleotide sequence ID" value="NC_014207.1"/>
</dbReference>
<keyword evidence="7" id="KW-1185">Reference proteome</keyword>
<keyword evidence="4" id="KW-0804">Transcription</keyword>
<keyword evidence="2" id="KW-0805">Transcription regulation</keyword>
<dbReference type="KEGG" id="meh:M301_0831"/>
<dbReference type="eggNOG" id="COG0583">
    <property type="taxonomic scope" value="Bacteria"/>
</dbReference>
<accession>D7DPH1</accession>
<dbReference type="EMBL" id="CP002056">
    <property type="protein sequence ID" value="ADI29215.1"/>
    <property type="molecule type" value="Genomic_DNA"/>
</dbReference>
<dbReference type="PANTHER" id="PTHR30537:SF3">
    <property type="entry name" value="TRANSCRIPTIONAL REGULATORY PROTEIN"/>
    <property type="match status" value="1"/>
</dbReference>
<evidence type="ECO:0000313" key="6">
    <source>
        <dbReference type="EMBL" id="ADI29215.1"/>
    </source>
</evidence>
<evidence type="ECO:0000256" key="3">
    <source>
        <dbReference type="ARBA" id="ARBA00023125"/>
    </source>
</evidence>
<gene>
    <name evidence="6" type="ordered locus">M301_0831</name>
</gene>
<dbReference type="Proteomes" id="UP000000383">
    <property type="component" value="Chromosome"/>
</dbReference>
<organism evidence="6 7">
    <name type="scientific">Methylotenera versatilis (strain 301)</name>
    <dbReference type="NCBI Taxonomy" id="666681"/>
    <lineage>
        <taxon>Bacteria</taxon>
        <taxon>Pseudomonadati</taxon>
        <taxon>Pseudomonadota</taxon>
        <taxon>Betaproteobacteria</taxon>
        <taxon>Nitrosomonadales</taxon>
        <taxon>Methylophilaceae</taxon>
        <taxon>Methylotenera</taxon>
    </lineage>
</organism>
<dbReference type="GO" id="GO:0043565">
    <property type="term" value="F:sequence-specific DNA binding"/>
    <property type="evidence" value="ECO:0007669"/>
    <property type="project" value="TreeGrafter"/>
</dbReference>
<feature type="domain" description="HTH lysR-type" evidence="5">
    <location>
        <begin position="2"/>
        <end position="59"/>
    </location>
</feature>
<dbReference type="PANTHER" id="PTHR30537">
    <property type="entry name" value="HTH-TYPE TRANSCRIPTIONAL REGULATOR"/>
    <property type="match status" value="1"/>
</dbReference>
<dbReference type="Pfam" id="PF00126">
    <property type="entry name" value="HTH_1"/>
    <property type="match status" value="1"/>
</dbReference>
<dbReference type="AlphaFoldDB" id="D7DPH1"/>
<dbReference type="HOGENOM" id="CLU_039613_2_1_4"/>
<reference evidence="7" key="1">
    <citation type="submission" date="2010-05" db="EMBL/GenBank/DDBJ databases">
        <title>Complete sequence of Methylotenera sp. 301.</title>
        <authorList>
            <person name="Lucas S."/>
            <person name="Copeland A."/>
            <person name="Lapidus A."/>
            <person name="Cheng J.-F."/>
            <person name="Bruce D."/>
            <person name="Goodwin L."/>
            <person name="Pitluck S."/>
            <person name="Clum A."/>
            <person name="Land M."/>
            <person name="Hauser L."/>
            <person name="Kyrpides N."/>
            <person name="Ivanova N."/>
            <person name="Chistoservova L."/>
            <person name="Kalyuzhnaya M."/>
            <person name="Woyke T."/>
        </authorList>
    </citation>
    <scope>NUCLEOTIDE SEQUENCE [LARGE SCALE GENOMIC DNA]</scope>
    <source>
        <strain evidence="7">301</strain>
    </source>
</reference>
<dbReference type="STRING" id="666681.M301_0831"/>
<dbReference type="InterPro" id="IPR036388">
    <property type="entry name" value="WH-like_DNA-bd_sf"/>
</dbReference>
<dbReference type="Gene3D" id="1.10.10.10">
    <property type="entry name" value="Winged helix-like DNA-binding domain superfamily/Winged helix DNA-binding domain"/>
    <property type="match status" value="1"/>
</dbReference>
<dbReference type="PROSITE" id="PS50931">
    <property type="entry name" value="HTH_LYSR"/>
    <property type="match status" value="1"/>
</dbReference>
<dbReference type="SUPFAM" id="SSF46785">
    <property type="entry name" value="Winged helix' DNA-binding domain"/>
    <property type="match status" value="1"/>
</dbReference>
<evidence type="ECO:0000256" key="1">
    <source>
        <dbReference type="ARBA" id="ARBA00009437"/>
    </source>
</evidence>
<dbReference type="InterPro" id="IPR058163">
    <property type="entry name" value="LysR-type_TF_proteobact-type"/>
</dbReference>
<dbReference type="GO" id="GO:0003700">
    <property type="term" value="F:DNA-binding transcription factor activity"/>
    <property type="evidence" value="ECO:0007669"/>
    <property type="project" value="InterPro"/>
</dbReference>
<keyword evidence="3" id="KW-0238">DNA-binding</keyword>
<dbReference type="OrthoDB" id="5671700at2"/>
<dbReference type="GO" id="GO:0006351">
    <property type="term" value="P:DNA-templated transcription"/>
    <property type="evidence" value="ECO:0007669"/>
    <property type="project" value="TreeGrafter"/>
</dbReference>
<dbReference type="InterPro" id="IPR000847">
    <property type="entry name" value="LysR_HTH_N"/>
</dbReference>
<proteinExistence type="inferred from homology"/>
<dbReference type="InterPro" id="IPR005119">
    <property type="entry name" value="LysR_subst-bd"/>
</dbReference>
<dbReference type="SUPFAM" id="SSF53850">
    <property type="entry name" value="Periplasmic binding protein-like II"/>
    <property type="match status" value="1"/>
</dbReference>
<evidence type="ECO:0000256" key="2">
    <source>
        <dbReference type="ARBA" id="ARBA00023015"/>
    </source>
</evidence>
<sequence length="282" mass="31777">MFDWEDLRYFAVFAREKSLSAAARQLKVDHATIARRITALETSLNLKLVDRRPRSYLLTDNGKHIAALGAKMEDEAFAVGRAAMAGQLDLTGEVSVSAPPTMANALIAPHLGKLRRQYPGIHIRLIGETRIASLLHRESDIAVRMFQPTENNLVARKVGSMSFSMYASIDYLSTTPPENYTFIAFDRSMENIIQQKWLKEFANTRPIVLRTFDLETQRIAAMRGVGVAALPYYVANREPGLKLLDIESNMLINDIWLVVHNDLRNVPAVRAVLDFLVECFKT</sequence>
<reference evidence="6 7" key="2">
    <citation type="journal article" date="2011" name="J. Bacteriol.">
        <title>Genomes of three methylotrophs from a single niche uncover genetic and metabolic divergence of Methylophilaceae.</title>
        <authorList>
            <person name="Lapidus A."/>
            <person name="Clum A."/>
            <person name="Labutti K."/>
            <person name="Kaluzhnaya M.G."/>
            <person name="Lim S."/>
            <person name="Beck D.A."/>
            <person name="Glavina Del Rio T."/>
            <person name="Nolan M."/>
            <person name="Mavromatis K."/>
            <person name="Huntemann M."/>
            <person name="Lucas S."/>
            <person name="Lidstrom M.E."/>
            <person name="Ivanova N."/>
            <person name="Chistoserdova L."/>
        </authorList>
    </citation>
    <scope>NUCLEOTIDE SEQUENCE [LARGE SCALE GENOMIC DNA]</scope>
    <source>
        <strain evidence="6 7">301</strain>
    </source>
</reference>
<dbReference type="Gene3D" id="3.40.190.290">
    <property type="match status" value="1"/>
</dbReference>
<evidence type="ECO:0000313" key="7">
    <source>
        <dbReference type="Proteomes" id="UP000000383"/>
    </source>
</evidence>
<evidence type="ECO:0000256" key="4">
    <source>
        <dbReference type="ARBA" id="ARBA00023163"/>
    </source>
</evidence>
<dbReference type="InterPro" id="IPR036390">
    <property type="entry name" value="WH_DNA-bd_sf"/>
</dbReference>
<comment type="similarity">
    <text evidence="1">Belongs to the LysR transcriptional regulatory family.</text>
</comment>
<name>D7DPH1_METV0</name>
<evidence type="ECO:0000259" key="5">
    <source>
        <dbReference type="PROSITE" id="PS50931"/>
    </source>
</evidence>